<dbReference type="GO" id="GO:0005886">
    <property type="term" value="C:plasma membrane"/>
    <property type="evidence" value="ECO:0007669"/>
    <property type="project" value="UniProtKB-SubCell"/>
</dbReference>
<feature type="transmembrane region" description="Helical" evidence="8">
    <location>
        <begin position="2259"/>
        <end position="2278"/>
    </location>
</feature>
<dbReference type="PANTHER" id="PTHR10010">
    <property type="entry name" value="SOLUTE CARRIER FAMILY 34 SODIUM PHOSPHATE , MEMBER 2-RELATED"/>
    <property type="match status" value="1"/>
</dbReference>
<feature type="transmembrane region" description="Helical" evidence="8">
    <location>
        <begin position="1492"/>
        <end position="1514"/>
    </location>
</feature>
<dbReference type="NCBIfam" id="NF037997">
    <property type="entry name" value="Na_Pi_symport"/>
    <property type="match status" value="10"/>
</dbReference>
<evidence type="ECO:0000256" key="6">
    <source>
        <dbReference type="ARBA" id="ARBA00023136"/>
    </source>
</evidence>
<feature type="transmembrane region" description="Helical" evidence="8">
    <location>
        <begin position="3185"/>
        <end position="3202"/>
    </location>
</feature>
<feature type="transmembrane region" description="Helical" evidence="8">
    <location>
        <begin position="557"/>
        <end position="576"/>
    </location>
</feature>
<evidence type="ECO:0000256" key="1">
    <source>
        <dbReference type="ARBA" id="ARBA00004651"/>
    </source>
</evidence>
<feature type="transmembrane region" description="Helical" evidence="8">
    <location>
        <begin position="1027"/>
        <end position="1046"/>
    </location>
</feature>
<comment type="subcellular location">
    <subcellularLocation>
        <location evidence="1">Cell membrane</location>
        <topology evidence="1">Multi-pass membrane protein</topology>
    </subcellularLocation>
</comment>
<feature type="transmembrane region" description="Helical" evidence="8">
    <location>
        <begin position="3719"/>
        <end position="3744"/>
    </location>
</feature>
<evidence type="ECO:0000313" key="11">
    <source>
        <dbReference type="Proteomes" id="UP000604046"/>
    </source>
</evidence>
<keyword evidence="5 8" id="KW-1133">Transmembrane helix</keyword>
<organism evidence="10 11">
    <name type="scientific">Symbiodinium natans</name>
    <dbReference type="NCBI Taxonomy" id="878477"/>
    <lineage>
        <taxon>Eukaryota</taxon>
        <taxon>Sar</taxon>
        <taxon>Alveolata</taxon>
        <taxon>Dinophyceae</taxon>
        <taxon>Suessiales</taxon>
        <taxon>Symbiodiniaceae</taxon>
        <taxon>Symbiodinium</taxon>
    </lineage>
</organism>
<keyword evidence="6 8" id="KW-0472">Membrane</keyword>
<feature type="transmembrane region" description="Helical" evidence="8">
    <location>
        <begin position="2067"/>
        <end position="2089"/>
    </location>
</feature>
<dbReference type="Proteomes" id="UP000604046">
    <property type="component" value="Unassembled WGS sequence"/>
</dbReference>
<feature type="transmembrane region" description="Helical" evidence="8">
    <location>
        <begin position="3832"/>
        <end position="3850"/>
    </location>
</feature>
<feature type="transmembrane region" description="Helical" evidence="8">
    <location>
        <begin position="3436"/>
        <end position="3455"/>
    </location>
</feature>
<feature type="transmembrane region" description="Helical" evidence="8">
    <location>
        <begin position="2693"/>
        <end position="2712"/>
    </location>
</feature>
<keyword evidence="3" id="KW-1003">Cell membrane</keyword>
<feature type="transmembrane region" description="Helical" evidence="8">
    <location>
        <begin position="281"/>
        <end position="299"/>
    </location>
</feature>
<feature type="transmembrane region" description="Helical" evidence="8">
    <location>
        <begin position="1931"/>
        <end position="1948"/>
    </location>
</feature>
<evidence type="ECO:0000256" key="5">
    <source>
        <dbReference type="ARBA" id="ARBA00022989"/>
    </source>
</evidence>
<feature type="transmembrane region" description="Helical" evidence="8">
    <location>
        <begin position="3139"/>
        <end position="3164"/>
    </location>
</feature>
<feature type="transmembrane region" description="Helical" evidence="8">
    <location>
        <begin position="2724"/>
        <end position="2746"/>
    </location>
</feature>
<dbReference type="InterPro" id="IPR003841">
    <property type="entry name" value="Na/Pi_transpt"/>
</dbReference>
<feature type="transmembrane region" description="Helical" evidence="8">
    <location>
        <begin position="3765"/>
        <end position="3782"/>
    </location>
</feature>
<evidence type="ECO:0000256" key="3">
    <source>
        <dbReference type="ARBA" id="ARBA00022475"/>
    </source>
</evidence>
<proteinExistence type="inferred from homology"/>
<evidence type="ECO:0000313" key="10">
    <source>
        <dbReference type="EMBL" id="CAE7427854.1"/>
    </source>
</evidence>
<keyword evidence="9" id="KW-0732">Signal</keyword>
<feature type="transmembrane region" description="Helical" evidence="8">
    <location>
        <begin position="3901"/>
        <end position="3923"/>
    </location>
</feature>
<sequence length="4065" mass="435556">MASLLAWGCSMLVLASASVGPLEPFTIRSAKLQKCVTLRMSWFLALVDCDDDLATSRQVWYWNQTWLVNRQRKRSGAYTACTNFYPAFYAHHSRPLRGNACEEGRLFMDWVWQDGRVINPHTGHCFDLPGMNFSDVDGYTSFARQAVVPVQLGKVDLADDDQLFHLVSLPGLGTPPAFEPLTAETSELQHKPESDDRPGFFPSCPDGCAGERHFCPSEQRRIESDPCQGGTVRNRAVCAPGYFVHIPGVQLFDNDGTWSYNCCLGEDGEKQFGDWVYMEPLAITLLVLGIMGILASFVLKRCFTRSIAPPTDDDRHLVEHPPVLDGALLHRTVPQEKWGLTLGDLRQFKRLVHDAVMKGIIKPHDRDQFLPSDTSCGPSMYTVTEQFIKPVTAAAGNVSWALLKHPEGLLCDVFLTHGWAEGIYEFIDKVENSWPRGGTAAYVCFLSNPQNLDISDLIGSPRESPFARALARSSSMLVVPNHVSSIYSRIWCVYEAFLAHSWQKPIRVAQAPVPTWSDMLQVSCVGLVALAAGLITVISQAAYFGLAPTAVQQLRDVRRAFFISSAASGCGVGFLFVMRKHHWRTCQLAIYVFAICSDAFSAINICLDGLTDVPVLFPCVLSLAAVLALVGDRLRAVEAARQAQQLRRGFTGTVRDAESSDEADRRNIMMEISQTGQLNAVDEVVDTLLTMNISTRELRLVTQRAGQLGNGSGWSRSLFTASSAYLVFQCYQVRLIGTTEVTEDKTCLWPRPCMKKSVSDGRQMVNWHEKQRDECRGGCFPVTMERWMAGWNQHAQMHRRLPLPRRCIWSVHNHDRPVDDDGVEAIFAFMEERKRRDAGRVRGCMSTDGNGRQFPEDGLFQEGQKAKKSRMAKKESPSRGSASGCAPKKEHAELPSRAEGARASSCRSTVKAVLKLTIEVDLGLRFHSWVPGAEGAEETFFAGSRGVMEHLKRRLGTGLCLGLCLAMFSEGHSWSVAGTGEPGVDSDMEIGIQVSLEHALVASIEQLSRPELMTLWACLVEQSCAQFALFVTLKIIGVLVALYFFLAGLSLMGGSFGALGGKGAGELFTITDNPIAGLMVGVLATVLVQSSSTSTSIVVGLVGADVLTPRQAIPIIMGANIGTSVTNTIVSMAHAGDRLELERAFSGATVHDMFNMLSVLTLLPLEIITAAISGEGGLLYWISRGLTEAAVGGAETDLTFPSPTKEIVSPLVKAFLSKDKNVVKALSFGEPPAYTMPSGSGTYYCVSSAMSSAWKKVAEDAYEGLTSCSGFANECADGSSCYTDAGDYYTNEIAGARLIGKGFLKEAGDVAGGIIGLIISLVVLCTALYVLVRLLQSLVMGQAKKVIMKGTNMNDYLAMLLGLVITIIVQSSSVTTSALTPLVGIGVLPVHKMLPMTLGANIGTTCTSILAAFAVMKFNSIQIAFCHLLFNLIGILIWFPVPLMRRVIVRAACTLGFYASYWRLVPLIYILVMFVAVPGVSLGISLLYSASVAAGVVCTILALGVVGAFIYWWVRMGGCYKVVSQEERDARKAEIEEEMGVAGEKKAAPEDAEPCYLKGAEGLELRQYALRCIYVQPFYCVGNDMEIGIQVSLEHALVASIEQLSRPELKTLWACLVEQSCAQFALFVTLKIIGVLVALYFFLAGLSLMGGSFGALGGKGAGELFTITDNPIAGLMVGVLATVLVQSSSTSTSIVVGLVGADVLTPRQAIPIIMGANIGTSVTNTIVSMAHAGDRLELERAFSGATVHDMFNMLSVLTLLPLEIITAAISGEGGLLYWISRGLTEAAVGGAETDLTFPSPTKEIVSPLVKAFLSKDKNVVKALSFGEPPAYTMPSGSGTYYCVSSAMSSAWKKVAEDAYEGLTSCSGFANECADGSSCYTDAGDVAGGIIGLIISLVVLCTALYVLVRLLQSLVMGQAKKVIMKGTNMNDYLAMLLGLVITIIVQSSSVTTSALTPLVGIGVLPVHKMLPMTLGANIGTTCTSILAAFAVMKFNSIQIAFCHLLFNLIGILIWFPVPVMRRVIVRAACTLGFYASYWRLVPLIYILVMFVAVPGVSLGISLLYSASVAAGVVCTILALGVVGAFIYWWVRLGGCYKVVSQEERDARKAEIEEEMGVAGEKKAAPEDAEPCYLKGAEGLELRQYALRCIYVQPFCCVGNDMEIGIQVSLEHALVASIELSRPELKTLWACLVDPQFCFLHVQCLCRSKFERPLSRAKGLSRRFCLKLLGSKQRARSQPIRVIARPLKMAEETKEQSCAQFALFVTLKIIGVLVALYFFLAGLSLMGGSFGALGGKGAGELFTITDNPIAGLMVGVLATVLVQSSSTSTSIVVGLVGADVLTPRQAIPIIMGANIGTSVTNTIVSMAHAGDRLELERAFSGATVHDMFNMLSVLTLLPLEIITAAISGEGGLLYWISRGLTEAAVGGAETDLTFPSPTKEIVSPLVKAFLSKDKNVVKALSFGEPPAYTMPSGSGTYYCVSSAMSSAWKKVAEDAYEGLTSCSGFANECADGSSCYTDAGDYYTNEIAGARLIGKGFLKEAGDVAGGIIGLIISLVVLCTALYVLVRLLQSLVMGQAKKVIMKGTNMNDYLAMLLGLVITIIVQSSSVTTSALTPLVGIGVLPVHKMLPMTLGANIGTTCTSILAAFAVMKFNSIQIAFCHLLFNLIGILIWFPVPVMRRVIVRAACTLGFYASYWRLVPLIYILVMFVAVPGVSLGISLLYSASVAAGVVCTILALGVVGAFIYWWVRLGGCYKVVSQEERDARKAEIEEEMGVAGEKKAAPEDAEPCYLKGVEGLELRQYALRCIYVQPFCCVGTDMEIGIQVSLEHALVASVEQLSRPELKTLWACLVEQSCAQFALFVTLKIIGVLVALYFFLAGLSLMGGSFGALGGKGAGELFTITDNPIAGLMVGVLATVLVQSSSTSTSIVVGLVGADVLTPRQAIPIIMGANIGTSVTNTIVSMAHAGDRLELERAFSGATVHDMFNMLSVLTLLPLEIITAAISGEGGLLYWISRGLTEAAVGGAETDLTFPSPTKEIVSPLVKAFLSKDKNVVKALSFGEPPAYTMPSGSGTYYCVSSAMSSAWKKVAEDAYEGLTSCSGFANECADGSSCYTDAGDYYTNEIAGARLIGKGFLKEAGDVAGGIIGLIISLVVLCTALYVLVRLLQSLVMGQAKKVIMKGTNMNDYLAMLLGLVITIIVQSSSVTTSALTPLVGIGVLPVHKMLPMTLGANIGTTCTSILAAFAVMKFNSIQIAFCHLLFNLIGILIWFPVPVMRRVIVRAACTLGFYASYWRLVPLIYILVMFVAVPGVSLGISLLYSASVAAGVVCTILALGVVGAFIYWWVRMGGCYKVVSQEERDARKAEIEEEMGVAGEKKAAPEDAEPCYLKGVEGLELRQYALRCIYVQPFCCVGNDMEIGIQVSDSLQRCFSEQSCAQFALFVTLKIIGVLVALYFFLAGLSLMGGSFGALGGKGAGELFTITDNPIAGLMVGVLATVLVQSSSTSTSIVVGLVGADVLTPRQAIPIIMGANIGTSVTNTIVSMAHAGDRLELERAFSGATVHDMFNMLSVLTLLPLEIITAAISGEGGLLYWISRGLTEAAVGGAETDLTFPSPTKEIVSPLVKAFLSKDKNVVKALSFGEPPAYTMPSGSGTYYCVSSAMSSAWKKVAEDAYEGLTSCSGFANECADGSSCYTDAGDYYTNEIAGARLIGKGFLKEAGDVAGGIIGLIISLVVLCTALYVLVRLLQSLVMGQAKKVIMKGTNMNDYLAMLLGLVITIIVQSSSVTTSALTPLVGIGVLPVHKMLPMTLGANIGTTCTSILAAFAVMKFNSIQIAFCHLLFNLIGILIWFPVPLMRRVIVQAACTLGFYASYWRLVPLIYILVMFVAVPGVSLGISLLYSASVAAGVVCTILALGVVGAFIYWWVRMGGCYKVVSQEERDARKAEIEEEMGVAGEKKAAPEDAGLELRQYALRCPLHAGLARADGARAVDVMVQWAMGCNSCNAVSPANSVHPVSWPPLHVLLNGPALGETQRGRNWLPAALEKILCSDMVKRKHERSGMSAGSLVM</sequence>
<evidence type="ECO:0000256" key="9">
    <source>
        <dbReference type="SAM" id="SignalP"/>
    </source>
</evidence>
<dbReference type="EMBL" id="CAJNDS010002316">
    <property type="protein sequence ID" value="CAE7427854.1"/>
    <property type="molecule type" value="Genomic_DNA"/>
</dbReference>
<gene>
    <name evidence="10" type="primary">Slc34a2</name>
    <name evidence="10" type="ORF">SNAT2548_LOCUS23260</name>
</gene>
<feature type="compositionally biased region" description="Basic and acidic residues" evidence="7">
    <location>
        <begin position="887"/>
        <end position="900"/>
    </location>
</feature>
<keyword evidence="11" id="KW-1185">Reference proteome</keyword>
<feature type="transmembrane region" description="Helical" evidence="8">
    <location>
        <begin position="1423"/>
        <end position="1441"/>
    </location>
</feature>
<comment type="caution">
    <text evidence="10">The sequence shown here is derived from an EMBL/GenBank/DDBJ whole genome shotgun (WGS) entry which is preliminary data.</text>
</comment>
<evidence type="ECO:0000256" key="7">
    <source>
        <dbReference type="SAM" id="MobiDB-lite"/>
    </source>
</evidence>
<reference evidence="10" key="1">
    <citation type="submission" date="2021-02" db="EMBL/GenBank/DDBJ databases">
        <authorList>
            <person name="Dougan E. K."/>
            <person name="Rhodes N."/>
            <person name="Thang M."/>
            <person name="Chan C."/>
        </authorList>
    </citation>
    <scope>NUCLEOTIDE SEQUENCE</scope>
</reference>
<feature type="transmembrane region" description="Helical" evidence="8">
    <location>
        <begin position="3802"/>
        <end position="3825"/>
    </location>
</feature>
<dbReference type="GO" id="GO:0005436">
    <property type="term" value="F:sodium:phosphate symporter activity"/>
    <property type="evidence" value="ECO:0007669"/>
    <property type="project" value="InterPro"/>
</dbReference>
<accession>A0A812RBT2</accession>
<feature type="transmembrane region" description="Helical" evidence="8">
    <location>
        <begin position="524"/>
        <end position="545"/>
    </location>
</feature>
<dbReference type="Pfam" id="PF02690">
    <property type="entry name" value="Na_Pi_cotrans"/>
    <property type="match status" value="10"/>
</dbReference>
<feature type="region of interest" description="Disordered" evidence="7">
    <location>
        <begin position="838"/>
        <end position="901"/>
    </location>
</feature>
<evidence type="ECO:0000256" key="4">
    <source>
        <dbReference type="ARBA" id="ARBA00022692"/>
    </source>
</evidence>
<name>A0A812RBT2_9DINO</name>
<feature type="transmembrane region" description="Helical" evidence="8">
    <location>
        <begin position="1885"/>
        <end position="1910"/>
    </location>
</feature>
<comment type="similarity">
    <text evidence="2">Belongs to the SLC34A transporter family.</text>
</comment>
<feature type="transmembrane region" description="Helical" evidence="8">
    <location>
        <begin position="3323"/>
        <end position="3343"/>
    </location>
</feature>
<feature type="transmembrane region" description="Helical" evidence="8">
    <location>
        <begin position="1998"/>
        <end position="2016"/>
    </location>
</feature>
<feature type="transmembrane region" description="Helical" evidence="8">
    <location>
        <begin position="588"/>
        <end position="607"/>
    </location>
</feature>
<feature type="transmembrane region" description="Helical" evidence="8">
    <location>
        <begin position="2542"/>
        <end position="2567"/>
    </location>
</feature>
<feature type="transmembrane region" description="Helical" evidence="8">
    <location>
        <begin position="2655"/>
        <end position="2673"/>
    </location>
</feature>
<feature type="transmembrane region" description="Helical" evidence="8">
    <location>
        <begin position="2588"/>
        <end position="2605"/>
    </location>
</feature>
<feature type="transmembrane region" description="Helical" evidence="8">
    <location>
        <begin position="3870"/>
        <end position="3889"/>
    </location>
</feature>
<dbReference type="PANTHER" id="PTHR10010:SF46">
    <property type="entry name" value="SODIUM-DEPENDENT PHOSPHATE TRANSPORT PROTEIN 2B"/>
    <property type="match status" value="1"/>
</dbReference>
<feature type="transmembrane region" description="Helical" evidence="8">
    <location>
        <begin position="613"/>
        <end position="631"/>
    </location>
</feature>
<feature type="transmembrane region" description="Helical" evidence="8">
    <location>
        <begin position="2036"/>
        <end position="2055"/>
    </location>
</feature>
<keyword evidence="4 8" id="KW-0812">Transmembrane</keyword>
<evidence type="ECO:0000256" key="2">
    <source>
        <dbReference type="ARBA" id="ARBA00005808"/>
    </source>
</evidence>
<protein>
    <submittedName>
        <fullName evidence="10">Slc34a2 protein</fullName>
    </submittedName>
</protein>
<feature type="transmembrane region" description="Helical" evidence="8">
    <location>
        <begin position="1624"/>
        <end position="1643"/>
    </location>
</feature>
<feature type="transmembrane region" description="Helical" evidence="8">
    <location>
        <begin position="3252"/>
        <end position="3270"/>
    </location>
</feature>
<feature type="transmembrane region" description="Helical" evidence="8">
    <location>
        <begin position="1356"/>
        <end position="1373"/>
    </location>
</feature>
<feature type="signal peptide" evidence="9">
    <location>
        <begin position="1"/>
        <end position="17"/>
    </location>
</feature>
<feature type="chain" id="PRO_5032978394" evidence="9">
    <location>
        <begin position="18"/>
        <end position="4065"/>
    </location>
</feature>
<evidence type="ECO:0000256" key="8">
    <source>
        <dbReference type="SAM" id="Phobius"/>
    </source>
</evidence>
<feature type="transmembrane region" description="Helical" evidence="8">
    <location>
        <begin position="1310"/>
        <end position="1335"/>
    </location>
</feature>
<feature type="transmembrane region" description="Helical" evidence="8">
    <location>
        <begin position="2856"/>
        <end position="2875"/>
    </location>
</feature>
<dbReference type="GO" id="GO:0044341">
    <property type="term" value="P:sodium-dependent phosphate transport"/>
    <property type="evidence" value="ECO:0007669"/>
    <property type="project" value="InterPro"/>
</dbReference>
<dbReference type="OrthoDB" id="76259at2759"/>
<feature type="transmembrane region" description="Helical" evidence="8">
    <location>
        <begin position="1461"/>
        <end position="1480"/>
    </location>
</feature>